<evidence type="ECO:0000259" key="3">
    <source>
        <dbReference type="Pfam" id="PF17921"/>
    </source>
</evidence>
<keyword evidence="6" id="KW-1185">Reference proteome</keyword>
<dbReference type="InterPro" id="IPR043128">
    <property type="entry name" value="Rev_trsase/Diguanyl_cyclase"/>
</dbReference>
<gene>
    <name evidence="5" type="ORF">U9M48_012160</name>
</gene>
<dbReference type="SUPFAM" id="SSF56672">
    <property type="entry name" value="DNA/RNA polymerases"/>
    <property type="match status" value="1"/>
</dbReference>
<dbReference type="InterPro" id="IPR043502">
    <property type="entry name" value="DNA/RNA_pol_sf"/>
</dbReference>
<feature type="region of interest" description="Disordered" evidence="1">
    <location>
        <begin position="95"/>
        <end position="141"/>
    </location>
</feature>
<evidence type="ECO:0000313" key="6">
    <source>
        <dbReference type="Proteomes" id="UP001341281"/>
    </source>
</evidence>
<dbReference type="AlphaFoldDB" id="A0AAQ3SXQ6"/>
<evidence type="ECO:0000259" key="2">
    <source>
        <dbReference type="Pfam" id="PF17919"/>
    </source>
</evidence>
<reference evidence="5 6" key="1">
    <citation type="submission" date="2024-02" db="EMBL/GenBank/DDBJ databases">
        <title>High-quality chromosome-scale genome assembly of Pensacola bahiagrass (Paspalum notatum Flugge var. saurae).</title>
        <authorList>
            <person name="Vega J.M."/>
            <person name="Podio M."/>
            <person name="Orjuela J."/>
            <person name="Siena L.A."/>
            <person name="Pessino S.C."/>
            <person name="Combes M.C."/>
            <person name="Mariac C."/>
            <person name="Albertini E."/>
            <person name="Pupilli F."/>
            <person name="Ortiz J.P.A."/>
            <person name="Leblanc O."/>
        </authorList>
    </citation>
    <scope>NUCLEOTIDE SEQUENCE [LARGE SCALE GENOMIC DNA]</scope>
    <source>
        <strain evidence="5">R1</strain>
        <tissue evidence="5">Leaf</tissue>
    </source>
</reference>
<dbReference type="Proteomes" id="UP001341281">
    <property type="component" value="Chromosome 03"/>
</dbReference>
<dbReference type="EMBL" id="CP144747">
    <property type="protein sequence ID" value="WVZ62404.1"/>
    <property type="molecule type" value="Genomic_DNA"/>
</dbReference>
<dbReference type="InterPro" id="IPR041577">
    <property type="entry name" value="RT_RNaseH_2"/>
</dbReference>
<protein>
    <recommendedName>
        <fullName evidence="7">CCHC-type domain-containing protein</fullName>
    </recommendedName>
</protein>
<proteinExistence type="predicted"/>
<dbReference type="PANTHER" id="PTHR35046:SF9">
    <property type="entry name" value="RNA-DIRECTED DNA POLYMERASE"/>
    <property type="match status" value="1"/>
</dbReference>
<dbReference type="Pfam" id="PF17919">
    <property type="entry name" value="RT_RNaseH_2"/>
    <property type="match status" value="1"/>
</dbReference>
<evidence type="ECO:0000256" key="1">
    <source>
        <dbReference type="SAM" id="MobiDB-lite"/>
    </source>
</evidence>
<dbReference type="CDD" id="cd09274">
    <property type="entry name" value="RNase_HI_RT_Ty3"/>
    <property type="match status" value="1"/>
</dbReference>
<sequence length="745" mass="84905">MAGLDPFFQSDDDGYVSKGELKRLIAAQNKLLGDFRADVTPTLHDIRHVMDDLSTRLDAVENKVATSTSSFSPSEKSRSRFPVRKGMTKHIVNKIGGRGKREEETTSTTSTTSTSWQQRKQRLQSSKGRAAPPDTRRKTDTISATTPTTLANIVCHRCKGIGHVTRECLSKRAYIATDNGGYISTSKAEEDVQASKEESAAFGGDDAEDYTHNGTYVVQRVLSAHFVEHEDKLQRHNLFQIYFIINKCRVRTIIDGESCNNLGIEVDETKIDANRSWPTPTTITQHHRCPTYELTKKGVTFHWGTTQEKAFNTLKDKLTHAPLLQLPDFGKTFELECDASGIGIGGVLLQEGKPVAYFSEKLNGPSLNYSTYDKELYVLVRVLETWQHYLWPKEFVIHSDHESLKHIRSQAKLNKRHAKWVEFIESFPYIIKHKKGKDNVIADALSRRYTLLSQLDHRIFGLETIKGLYAADFDFKEAFENCREGRTWNKYEAHGGRLMGHFGVKKTTKVLTAHFFWPKLKRDVERPVHSTTKRSPFQVVYGFNPRAPIDLISLPFEKPLHLDASQRADFIKILHETTKSNIENMNEKYKLAGSKGRKQVLFEPDLRKSKLMPRAVGPFKVLEKIDDNAYKLELPTDFGVSPTFNIADLKPYFGEEDELASRTTSFQEEEDDEGITPMVSSFLGARNSTYKDSMLPNDIIDYIERTMKALETSMDQEEDQRGVQVKMEAQFYSETTFSAFRTSFH</sequence>
<dbReference type="Gene3D" id="1.10.340.70">
    <property type="match status" value="1"/>
</dbReference>
<dbReference type="InterPro" id="IPR056924">
    <property type="entry name" value="SH3_Tf2-1"/>
</dbReference>
<name>A0AAQ3SXQ6_PASNO</name>
<dbReference type="Gene3D" id="3.30.70.270">
    <property type="match status" value="1"/>
</dbReference>
<feature type="domain" description="Reverse transcriptase/retrotransposon-derived protein RNase H-like" evidence="2">
    <location>
        <begin position="303"/>
        <end position="397"/>
    </location>
</feature>
<evidence type="ECO:0008006" key="7">
    <source>
        <dbReference type="Google" id="ProtNLM"/>
    </source>
</evidence>
<dbReference type="Pfam" id="PF24626">
    <property type="entry name" value="SH3_Tf2-1"/>
    <property type="match status" value="1"/>
</dbReference>
<accession>A0AAQ3SXQ6</accession>
<dbReference type="Gene3D" id="3.10.20.370">
    <property type="match status" value="1"/>
</dbReference>
<organism evidence="5 6">
    <name type="scientific">Paspalum notatum var. saurae</name>
    <dbReference type="NCBI Taxonomy" id="547442"/>
    <lineage>
        <taxon>Eukaryota</taxon>
        <taxon>Viridiplantae</taxon>
        <taxon>Streptophyta</taxon>
        <taxon>Embryophyta</taxon>
        <taxon>Tracheophyta</taxon>
        <taxon>Spermatophyta</taxon>
        <taxon>Magnoliopsida</taxon>
        <taxon>Liliopsida</taxon>
        <taxon>Poales</taxon>
        <taxon>Poaceae</taxon>
        <taxon>PACMAD clade</taxon>
        <taxon>Panicoideae</taxon>
        <taxon>Andropogonodae</taxon>
        <taxon>Paspaleae</taxon>
        <taxon>Paspalinae</taxon>
        <taxon>Paspalum</taxon>
    </lineage>
</organism>
<dbReference type="Pfam" id="PF17921">
    <property type="entry name" value="Integrase_H2C2"/>
    <property type="match status" value="1"/>
</dbReference>
<evidence type="ECO:0000313" key="5">
    <source>
        <dbReference type="EMBL" id="WVZ62404.1"/>
    </source>
</evidence>
<dbReference type="PANTHER" id="PTHR35046">
    <property type="entry name" value="ZINC KNUCKLE (CCHC-TYPE) FAMILY PROTEIN"/>
    <property type="match status" value="1"/>
</dbReference>
<feature type="domain" description="Integrase zinc-binding" evidence="3">
    <location>
        <begin position="492"/>
        <end position="529"/>
    </location>
</feature>
<feature type="domain" description="Tf2-1-like SH3-like" evidence="4">
    <location>
        <begin position="607"/>
        <end position="652"/>
    </location>
</feature>
<dbReference type="InterPro" id="IPR041588">
    <property type="entry name" value="Integrase_H2C2"/>
</dbReference>
<evidence type="ECO:0000259" key="4">
    <source>
        <dbReference type="Pfam" id="PF24626"/>
    </source>
</evidence>
<feature type="compositionally biased region" description="Low complexity" evidence="1">
    <location>
        <begin position="106"/>
        <end position="115"/>
    </location>
</feature>